<reference evidence="1" key="1">
    <citation type="submission" date="2022-10" db="EMBL/GenBank/DDBJ databases">
        <authorList>
            <person name="Hyden B.L."/>
            <person name="Feng K."/>
            <person name="Yates T."/>
            <person name="Jawdy S."/>
            <person name="Smart L.B."/>
            <person name="Muchero W."/>
        </authorList>
    </citation>
    <scope>NUCLEOTIDE SEQUENCE</scope>
    <source>
        <tissue evidence="1">Shoot tip</tissue>
    </source>
</reference>
<evidence type="ECO:0000313" key="1">
    <source>
        <dbReference type="EMBL" id="KAJ6328864.1"/>
    </source>
</evidence>
<reference evidence="1" key="2">
    <citation type="journal article" date="2023" name="Int. J. Mol. Sci.">
        <title>De Novo Assembly and Annotation of 11 Diverse Shrub Willow (Salix) Genomes Reveals Novel Gene Organization in Sex-Linked Regions.</title>
        <authorList>
            <person name="Hyden B."/>
            <person name="Feng K."/>
            <person name="Yates T.B."/>
            <person name="Jawdy S."/>
            <person name="Cereghino C."/>
            <person name="Smart L.B."/>
            <person name="Muchero W."/>
        </authorList>
    </citation>
    <scope>NUCLEOTIDE SEQUENCE</scope>
    <source>
        <tissue evidence="1">Shoot tip</tissue>
    </source>
</reference>
<proteinExistence type="predicted"/>
<gene>
    <name evidence="1" type="ORF">OIU77_010530</name>
</gene>
<dbReference type="Proteomes" id="UP001141253">
    <property type="component" value="Chromosome 14"/>
</dbReference>
<organism evidence="1 2">
    <name type="scientific">Salix suchowensis</name>
    <dbReference type="NCBI Taxonomy" id="1278906"/>
    <lineage>
        <taxon>Eukaryota</taxon>
        <taxon>Viridiplantae</taxon>
        <taxon>Streptophyta</taxon>
        <taxon>Embryophyta</taxon>
        <taxon>Tracheophyta</taxon>
        <taxon>Spermatophyta</taxon>
        <taxon>Magnoliopsida</taxon>
        <taxon>eudicotyledons</taxon>
        <taxon>Gunneridae</taxon>
        <taxon>Pentapetalae</taxon>
        <taxon>rosids</taxon>
        <taxon>fabids</taxon>
        <taxon>Malpighiales</taxon>
        <taxon>Salicaceae</taxon>
        <taxon>Saliceae</taxon>
        <taxon>Salix</taxon>
    </lineage>
</organism>
<protein>
    <submittedName>
        <fullName evidence="1">Uncharacterized protein</fullName>
    </submittedName>
</protein>
<evidence type="ECO:0000313" key="2">
    <source>
        <dbReference type="Proteomes" id="UP001141253"/>
    </source>
</evidence>
<sequence>MGHNYLIRPSAYFPATRNLPPAIITPKLISRNPNPRETRKLELRRRDQTNDRELACEDLSGGAGKSNLITPSSSSLRIKVRMTRTQLKELMRQAGSSHGNSELGSMILRECLDGRFRARVVVGDDDEGLVSSGSEYGKNLCAIKEE</sequence>
<name>A0ABQ9AAX5_9ROSI</name>
<comment type="caution">
    <text evidence="1">The sequence shown here is derived from an EMBL/GenBank/DDBJ whole genome shotgun (WGS) entry which is preliminary data.</text>
</comment>
<keyword evidence="2" id="KW-1185">Reference proteome</keyword>
<accession>A0ABQ9AAX5</accession>
<dbReference type="EMBL" id="JAPFFI010000022">
    <property type="protein sequence ID" value="KAJ6328864.1"/>
    <property type="molecule type" value="Genomic_DNA"/>
</dbReference>